<dbReference type="GO" id="GO:0005739">
    <property type="term" value="C:mitochondrion"/>
    <property type="evidence" value="ECO:0007669"/>
    <property type="project" value="TreeGrafter"/>
</dbReference>
<accession>A0A194UYG7</accession>
<dbReference type="Proteomes" id="UP000078576">
    <property type="component" value="Unassembled WGS sequence"/>
</dbReference>
<dbReference type="AlphaFoldDB" id="A0A194UYG7"/>
<evidence type="ECO:0000256" key="2">
    <source>
        <dbReference type="ARBA" id="ARBA00022741"/>
    </source>
</evidence>
<gene>
    <name evidence="6" type="ORF">VP1G_03981</name>
</gene>
<evidence type="ECO:0000256" key="4">
    <source>
        <dbReference type="SAM" id="MobiDB-lite"/>
    </source>
</evidence>
<dbReference type="GO" id="GO:0005524">
    <property type="term" value="F:ATP binding"/>
    <property type="evidence" value="ECO:0007669"/>
    <property type="project" value="UniProtKB-KW"/>
</dbReference>
<comment type="similarity">
    <text evidence="1">Belongs to the AFG1 ATPase family.</text>
</comment>
<dbReference type="Pfam" id="PF05686">
    <property type="entry name" value="Glyco_transf_90"/>
    <property type="match status" value="1"/>
</dbReference>
<feature type="domain" description="Glycosyl transferase CAP10" evidence="5">
    <location>
        <begin position="687"/>
        <end position="974"/>
    </location>
</feature>
<dbReference type="InterPro" id="IPR027417">
    <property type="entry name" value="P-loop_NTPase"/>
</dbReference>
<keyword evidence="7" id="KW-1185">Reference proteome</keyword>
<organism evidence="6 7">
    <name type="scientific">Cytospora mali</name>
    <name type="common">Apple Valsa canker fungus</name>
    <name type="synonym">Valsa mali</name>
    <dbReference type="NCBI Taxonomy" id="578113"/>
    <lineage>
        <taxon>Eukaryota</taxon>
        <taxon>Fungi</taxon>
        <taxon>Dikarya</taxon>
        <taxon>Ascomycota</taxon>
        <taxon>Pezizomycotina</taxon>
        <taxon>Sordariomycetes</taxon>
        <taxon>Sordariomycetidae</taxon>
        <taxon>Diaporthales</taxon>
        <taxon>Cytosporaceae</taxon>
        <taxon>Cytospora</taxon>
    </lineage>
</organism>
<dbReference type="InterPro" id="IPR005654">
    <property type="entry name" value="ATPase_AFG1-like"/>
</dbReference>
<dbReference type="EMBL" id="KN714691">
    <property type="protein sequence ID" value="KUI56703.1"/>
    <property type="molecule type" value="Genomic_DNA"/>
</dbReference>
<dbReference type="Pfam" id="PF03969">
    <property type="entry name" value="AFG1_ATPase"/>
    <property type="match status" value="2"/>
</dbReference>
<proteinExistence type="inferred from homology"/>
<dbReference type="PANTHER" id="PTHR12169">
    <property type="entry name" value="ATPASE N2B"/>
    <property type="match status" value="1"/>
</dbReference>
<feature type="region of interest" description="Disordered" evidence="4">
    <location>
        <begin position="484"/>
        <end position="504"/>
    </location>
</feature>
<dbReference type="OrthoDB" id="548867at2759"/>
<evidence type="ECO:0000313" key="7">
    <source>
        <dbReference type="Proteomes" id="UP000078576"/>
    </source>
</evidence>
<protein>
    <submittedName>
        <fullName evidence="6">Lactation elevated protein 1</fullName>
    </submittedName>
</protein>
<dbReference type="Gene3D" id="3.40.50.300">
    <property type="entry name" value="P-loop containing nucleotide triphosphate hydrolases"/>
    <property type="match status" value="1"/>
</dbReference>
<keyword evidence="2" id="KW-0547">Nucleotide-binding</keyword>
<dbReference type="SUPFAM" id="SSF52540">
    <property type="entry name" value="P-loop containing nucleoside triphosphate hydrolases"/>
    <property type="match status" value="1"/>
</dbReference>
<sequence length="996" mass="111353">MKRLGTAVTITDPLVKYNALLATGTFHPDPAQHRLAHHLQKLYLRLKDYEPSTEYNAKLRQITDAIGSARDNETNQLAVRSHPLRRNPLFARFFRSTEGPRDSLALTRILTSHQAALGVDSPKGLFLSGEVGTGKSMLLDLLADGLPTSRKRRWHFNTFMLYTFSRLEQFRRSRESTREGQEWPLLWVAKEMIETSPVLFLDEFQLPDRAASKILSNLFIAFFQLGGVLVASSNRMPDELEKATGTYGSPPPTGGLVRHLFGSSLQNRPGELYGNTSDFAAFLEVLKARCDFWHMEGAQDWRRRDVLEHLELHQRTEEGGGMLDNSDNSDTEHPDLILVREGAGDSTTPRKYALAVDDRALWDQMVLETVNNPLLSSLPWAPTTLVVYGREIRVPRQYQGIAFWNFNELVHTFGPADYITLASNFHTFIIDRVPVLPISMKNEARRFITLLDALYEARCKVLIRAEVGPDNLFFPEQNRRLSSKADRAATAHATTTAVKQDEHEDATYSETVAEVFQDSAAPFRPNVALYNDGPAKPSSRSSSIHAEVDSDFGIIGRKVDFMNTSAFTGEDERKVPNKSENQIFASTSQSIHQGSHPPELLDNLSLTTSQCAAAFPGLTWAIDDVVSQGPFTLNPTTAPVLGHIKSGQLHVLKSQRKNELSAEMLNSRTASLHQIHRALLTAPPSEPIPDTVFALNFQDQPFGTAWAYSRQADPDSRPGASDGNTNARTFLMPHFSFWAWKLPFIGSMSRAAAAINDIETKLYPTFTSKIPKAIWRGTTWFNSIHNPRLRANLLAAAKDKSWADVEALTWDGNKDSKGERTASNSLPIEDFCKYKYVLHTEGVTYSGRFQFLQMCASVVLTPPIGWMQHTTHLVRPLFSNTLPGLEGGWQPSALTQRAWPVSYPPGEANIVFVKPDWSDLEDVVMWFESHPDVAEGIARRQREMFAGGGYFSPAAEACYWRALIRGWSDVVRVDKGALEELGGGQTFEAFILTNGD</sequence>
<keyword evidence="3" id="KW-0067">ATP-binding</keyword>
<dbReference type="InterPro" id="IPR006598">
    <property type="entry name" value="CAP10"/>
</dbReference>
<evidence type="ECO:0000256" key="1">
    <source>
        <dbReference type="ARBA" id="ARBA00010322"/>
    </source>
</evidence>
<evidence type="ECO:0000259" key="5">
    <source>
        <dbReference type="SMART" id="SM00672"/>
    </source>
</evidence>
<evidence type="ECO:0000256" key="3">
    <source>
        <dbReference type="ARBA" id="ARBA00022840"/>
    </source>
</evidence>
<evidence type="ECO:0000313" key="6">
    <source>
        <dbReference type="EMBL" id="KUI56703.1"/>
    </source>
</evidence>
<dbReference type="SMART" id="SM00672">
    <property type="entry name" value="CAP10"/>
    <property type="match status" value="1"/>
</dbReference>
<name>A0A194UYG7_CYTMA</name>
<reference evidence="7" key="1">
    <citation type="submission" date="2014-12" db="EMBL/GenBank/DDBJ databases">
        <title>Genome Sequence of Valsa Canker Pathogens Uncovers a Specific Adaption of Colonization on Woody Bark.</title>
        <authorList>
            <person name="Yin Z."/>
            <person name="Liu H."/>
            <person name="Gao X."/>
            <person name="Li Z."/>
            <person name="Song N."/>
            <person name="Ke X."/>
            <person name="Dai Q."/>
            <person name="Wu Y."/>
            <person name="Sun Y."/>
            <person name="Xu J.-R."/>
            <person name="Kang Z.K."/>
            <person name="Wang L."/>
            <person name="Huang L."/>
        </authorList>
    </citation>
    <scope>NUCLEOTIDE SEQUENCE [LARGE SCALE GENOMIC DNA]</scope>
    <source>
        <strain evidence="7">SXYL134</strain>
    </source>
</reference>
<dbReference type="GO" id="GO:0016887">
    <property type="term" value="F:ATP hydrolysis activity"/>
    <property type="evidence" value="ECO:0007669"/>
    <property type="project" value="InterPro"/>
</dbReference>
<dbReference type="NCBIfam" id="NF040713">
    <property type="entry name" value="ZapE"/>
    <property type="match status" value="1"/>
</dbReference>
<dbReference type="CDD" id="cd00009">
    <property type="entry name" value="AAA"/>
    <property type="match status" value="1"/>
</dbReference>
<dbReference type="PANTHER" id="PTHR12169:SF2">
    <property type="entry name" value="AFG1P"/>
    <property type="match status" value="1"/>
</dbReference>